<dbReference type="RefSeq" id="WP_055118041.1">
    <property type="nucleotide sequence ID" value="NZ_CXWA01000004.1"/>
</dbReference>
<dbReference type="InterPro" id="IPR036396">
    <property type="entry name" value="Cyt_P450_sf"/>
</dbReference>
<evidence type="ECO:0000256" key="1">
    <source>
        <dbReference type="ARBA" id="ARBA00001971"/>
    </source>
</evidence>
<gene>
    <name evidence="4" type="ORF">LA5096_04995</name>
</gene>
<dbReference type="InterPro" id="IPR017972">
    <property type="entry name" value="Cyt_P450_CS"/>
</dbReference>
<dbReference type="PRINTS" id="PR00359">
    <property type="entry name" value="BP450"/>
</dbReference>
<proteinExistence type="inferred from homology"/>
<keyword evidence="3" id="KW-0349">Heme</keyword>
<dbReference type="InterPro" id="IPR001128">
    <property type="entry name" value="Cyt_P450"/>
</dbReference>
<dbReference type="Pfam" id="PF00067">
    <property type="entry name" value="p450"/>
    <property type="match status" value="1"/>
</dbReference>
<comment type="cofactor">
    <cofactor evidence="1">
        <name>heme</name>
        <dbReference type="ChEBI" id="CHEBI:30413"/>
    </cofactor>
</comment>
<keyword evidence="3 4" id="KW-0560">Oxidoreductase</keyword>
<comment type="similarity">
    <text evidence="2 3">Belongs to the cytochrome P450 family.</text>
</comment>
<keyword evidence="5" id="KW-1185">Reference proteome</keyword>
<dbReference type="EC" id="1.14.-.-" evidence="4"/>
<dbReference type="PANTHER" id="PTHR46696">
    <property type="entry name" value="P450, PUTATIVE (EUROFUNG)-RELATED"/>
    <property type="match status" value="1"/>
</dbReference>
<organism evidence="4 5">
    <name type="scientific">Roseibium album</name>
    <dbReference type="NCBI Taxonomy" id="311410"/>
    <lineage>
        <taxon>Bacteria</taxon>
        <taxon>Pseudomonadati</taxon>
        <taxon>Pseudomonadota</taxon>
        <taxon>Alphaproteobacteria</taxon>
        <taxon>Hyphomicrobiales</taxon>
        <taxon>Stappiaceae</taxon>
        <taxon>Roseibium</taxon>
    </lineage>
</organism>
<dbReference type="GO" id="GO:0016705">
    <property type="term" value="F:oxidoreductase activity, acting on paired donors, with incorporation or reduction of molecular oxygen"/>
    <property type="evidence" value="ECO:0007669"/>
    <property type="project" value="InterPro"/>
</dbReference>
<name>A0A0M7AS40_9HYPH</name>
<dbReference type="OrthoDB" id="9801155at2"/>
<dbReference type="PROSITE" id="PS00086">
    <property type="entry name" value="CYTOCHROME_P450"/>
    <property type="match status" value="1"/>
</dbReference>
<evidence type="ECO:0000256" key="3">
    <source>
        <dbReference type="RuleBase" id="RU000461"/>
    </source>
</evidence>
<keyword evidence="3" id="KW-0408">Iron</keyword>
<evidence type="ECO:0000256" key="2">
    <source>
        <dbReference type="ARBA" id="ARBA00010617"/>
    </source>
</evidence>
<accession>A0A0M7AS40</accession>
<keyword evidence="3" id="KW-0503">Monooxygenase</keyword>
<dbReference type="PANTHER" id="PTHR46696:SF1">
    <property type="entry name" value="CYTOCHROME P450 YJIB-RELATED"/>
    <property type="match status" value="1"/>
</dbReference>
<evidence type="ECO:0000313" key="4">
    <source>
        <dbReference type="EMBL" id="CTQ77070.1"/>
    </source>
</evidence>
<dbReference type="SUPFAM" id="SSF48264">
    <property type="entry name" value="Cytochrome P450"/>
    <property type="match status" value="1"/>
</dbReference>
<dbReference type="AlphaFoldDB" id="A0A0M7AS40"/>
<evidence type="ECO:0000313" key="5">
    <source>
        <dbReference type="Proteomes" id="UP000049983"/>
    </source>
</evidence>
<dbReference type="GO" id="GO:0004497">
    <property type="term" value="F:monooxygenase activity"/>
    <property type="evidence" value="ECO:0007669"/>
    <property type="project" value="UniProtKB-KW"/>
</dbReference>
<dbReference type="STRING" id="311410.LA5095_03713"/>
<dbReference type="Proteomes" id="UP000049983">
    <property type="component" value="Unassembled WGS sequence"/>
</dbReference>
<sequence>MKPPPVLSDVTIEELAKNPYPTFDRIRSMASAVWVDSARIHLVTRFDDIMTVERNHHLFASTNPGSLMNKVMGHSLMRKDDEPHKLERAAVEPSFRPGVVKQHWAPRFRSIANDLINQFEADGETDLFSSFAAPMASLSLIDLLGFEDVAWEDIAWWSQALMDGVGNYQADPEISNRARRASAAIDQAIDHVLARHVETENPSILSSMAHAGHKHSREQIRANIKVIVGGGLNEPRDAILTTVLGLLQNPEQLAQAQANEKLFARAFEESVRWISPIGMYPRRVTQDTVLGDTRLKAEDQLGICVGAANRDTGHFEQPDSFDLNRTASRHLGFGAGPHFCAGTWVARQMVGEIAVPILFNRLTNLRLQAGNSPILRGWVFRGPIALPVRWDR</sequence>
<dbReference type="GeneID" id="97672265"/>
<protein>
    <submittedName>
        <fullName evidence="4">Cytochrome P450-pinF2, plant-inducible</fullName>
        <ecNumber evidence="4">1.14.-.-</ecNumber>
    </submittedName>
</protein>
<dbReference type="InterPro" id="IPR002397">
    <property type="entry name" value="Cyt_P450_B"/>
</dbReference>
<reference evidence="5" key="1">
    <citation type="submission" date="2015-07" db="EMBL/GenBank/DDBJ databases">
        <authorList>
            <person name="Rodrigo-Torres Lidia"/>
            <person name="Arahal R.David."/>
        </authorList>
    </citation>
    <scope>NUCLEOTIDE SEQUENCE [LARGE SCALE GENOMIC DNA]</scope>
    <source>
        <strain evidence="5">CECT 5096</strain>
    </source>
</reference>
<dbReference type="Gene3D" id="1.10.630.10">
    <property type="entry name" value="Cytochrome P450"/>
    <property type="match status" value="1"/>
</dbReference>
<dbReference type="GO" id="GO:0005506">
    <property type="term" value="F:iron ion binding"/>
    <property type="evidence" value="ECO:0007669"/>
    <property type="project" value="InterPro"/>
</dbReference>
<dbReference type="GO" id="GO:0020037">
    <property type="term" value="F:heme binding"/>
    <property type="evidence" value="ECO:0007669"/>
    <property type="project" value="InterPro"/>
</dbReference>
<dbReference type="EMBL" id="CXWC01000013">
    <property type="protein sequence ID" value="CTQ77070.1"/>
    <property type="molecule type" value="Genomic_DNA"/>
</dbReference>
<keyword evidence="3" id="KW-0479">Metal-binding</keyword>